<dbReference type="GeneID" id="18797764"/>
<dbReference type="AlphaFoldDB" id="R7RW80"/>
<dbReference type="EMBL" id="JH687403">
    <property type="protein sequence ID" value="EIM79576.1"/>
    <property type="molecule type" value="Genomic_DNA"/>
</dbReference>
<dbReference type="OrthoDB" id="97518at2759"/>
<name>R7RW80_STEHR</name>
<feature type="non-terminal residue" evidence="1">
    <location>
        <position position="73"/>
    </location>
</feature>
<keyword evidence="2" id="KW-1185">Reference proteome</keyword>
<reference evidence="2" key="1">
    <citation type="journal article" date="2012" name="Science">
        <title>The Paleozoic origin of enzymatic lignin decomposition reconstructed from 31 fungal genomes.</title>
        <authorList>
            <person name="Floudas D."/>
            <person name="Binder M."/>
            <person name="Riley R."/>
            <person name="Barry K."/>
            <person name="Blanchette R.A."/>
            <person name="Henrissat B."/>
            <person name="Martinez A.T."/>
            <person name="Otillar R."/>
            <person name="Spatafora J.W."/>
            <person name="Yadav J.S."/>
            <person name="Aerts A."/>
            <person name="Benoit I."/>
            <person name="Boyd A."/>
            <person name="Carlson A."/>
            <person name="Copeland A."/>
            <person name="Coutinho P.M."/>
            <person name="de Vries R.P."/>
            <person name="Ferreira P."/>
            <person name="Findley K."/>
            <person name="Foster B."/>
            <person name="Gaskell J."/>
            <person name="Glotzer D."/>
            <person name="Gorecki P."/>
            <person name="Heitman J."/>
            <person name="Hesse C."/>
            <person name="Hori C."/>
            <person name="Igarashi K."/>
            <person name="Jurgens J.A."/>
            <person name="Kallen N."/>
            <person name="Kersten P."/>
            <person name="Kohler A."/>
            <person name="Kuees U."/>
            <person name="Kumar T.K.A."/>
            <person name="Kuo A."/>
            <person name="LaButti K."/>
            <person name="Larrondo L.F."/>
            <person name="Lindquist E."/>
            <person name="Ling A."/>
            <person name="Lombard V."/>
            <person name="Lucas S."/>
            <person name="Lundell T."/>
            <person name="Martin R."/>
            <person name="McLaughlin D.J."/>
            <person name="Morgenstern I."/>
            <person name="Morin E."/>
            <person name="Murat C."/>
            <person name="Nagy L.G."/>
            <person name="Nolan M."/>
            <person name="Ohm R.A."/>
            <person name="Patyshakuliyeva A."/>
            <person name="Rokas A."/>
            <person name="Ruiz-Duenas F.J."/>
            <person name="Sabat G."/>
            <person name="Salamov A."/>
            <person name="Samejima M."/>
            <person name="Schmutz J."/>
            <person name="Slot J.C."/>
            <person name="St John F."/>
            <person name="Stenlid J."/>
            <person name="Sun H."/>
            <person name="Sun S."/>
            <person name="Syed K."/>
            <person name="Tsang A."/>
            <person name="Wiebenga A."/>
            <person name="Young D."/>
            <person name="Pisabarro A."/>
            <person name="Eastwood D.C."/>
            <person name="Martin F."/>
            <person name="Cullen D."/>
            <person name="Grigoriev I.V."/>
            <person name="Hibbett D.S."/>
        </authorList>
    </citation>
    <scope>NUCLEOTIDE SEQUENCE [LARGE SCALE GENOMIC DNA]</scope>
    <source>
        <strain evidence="2">FP-91666</strain>
    </source>
</reference>
<sequence length="73" mass="8052">MSTPAPALMTLFIGKKSSAEVRPFRTRAGCGAVSWAGFQLAGSQRMLTEFRGARQMSLFTVRNKMLAFHTTQL</sequence>
<evidence type="ECO:0000313" key="2">
    <source>
        <dbReference type="Proteomes" id="UP000053927"/>
    </source>
</evidence>
<dbReference type="Proteomes" id="UP000053927">
    <property type="component" value="Unassembled WGS sequence"/>
</dbReference>
<dbReference type="RefSeq" id="XP_007311366.1">
    <property type="nucleotide sequence ID" value="XM_007311304.1"/>
</dbReference>
<proteinExistence type="predicted"/>
<organism evidence="1 2">
    <name type="scientific">Stereum hirsutum (strain FP-91666)</name>
    <name type="common">White-rot fungus</name>
    <dbReference type="NCBI Taxonomy" id="721885"/>
    <lineage>
        <taxon>Eukaryota</taxon>
        <taxon>Fungi</taxon>
        <taxon>Dikarya</taxon>
        <taxon>Basidiomycota</taxon>
        <taxon>Agaricomycotina</taxon>
        <taxon>Agaricomycetes</taxon>
        <taxon>Russulales</taxon>
        <taxon>Stereaceae</taxon>
        <taxon>Stereum</taxon>
    </lineage>
</organism>
<accession>R7RW80</accession>
<gene>
    <name evidence="1" type="ORF">STEHIDRAFT_126447</name>
</gene>
<protein>
    <submittedName>
        <fullName evidence="1">Uncharacterized protein</fullName>
    </submittedName>
</protein>
<evidence type="ECO:0000313" key="1">
    <source>
        <dbReference type="EMBL" id="EIM79576.1"/>
    </source>
</evidence>
<dbReference type="KEGG" id="shs:STEHIDRAFT_126447"/>